<accession>A0A7W9SFL9</accession>
<dbReference type="InterPro" id="IPR000415">
    <property type="entry name" value="Nitroreductase-like"/>
</dbReference>
<evidence type="ECO:0000259" key="1">
    <source>
        <dbReference type="Pfam" id="PF14512"/>
    </source>
</evidence>
<protein>
    <submittedName>
        <fullName evidence="2">Nitroreductase</fullName>
    </submittedName>
</protein>
<dbReference type="GO" id="GO:0016491">
    <property type="term" value="F:oxidoreductase activity"/>
    <property type="evidence" value="ECO:0007669"/>
    <property type="project" value="InterPro"/>
</dbReference>
<dbReference type="InterPro" id="IPR029478">
    <property type="entry name" value="TM1586_NiRdase"/>
</dbReference>
<dbReference type="Proteomes" id="UP000522163">
    <property type="component" value="Unassembled WGS sequence"/>
</dbReference>
<reference evidence="2 3" key="1">
    <citation type="submission" date="2020-08" db="EMBL/GenBank/DDBJ databases">
        <title>Genomic Encyclopedia of Type Strains, Phase IV (KMG-IV): sequencing the most valuable type-strain genomes for metagenomic binning, comparative biology and taxonomic classification.</title>
        <authorList>
            <person name="Goeker M."/>
        </authorList>
    </citation>
    <scope>NUCLEOTIDE SEQUENCE [LARGE SCALE GENOMIC DNA]</scope>
    <source>
        <strain evidence="2 3">DSM 17245</strain>
    </source>
</reference>
<dbReference type="AlphaFoldDB" id="A0A7W9SFL9"/>
<evidence type="ECO:0000313" key="3">
    <source>
        <dbReference type="Proteomes" id="UP000522163"/>
    </source>
</evidence>
<evidence type="ECO:0000313" key="2">
    <source>
        <dbReference type="EMBL" id="MBB6040480.1"/>
    </source>
</evidence>
<dbReference type="GeneID" id="85014008"/>
<feature type="domain" description="Putative nitroreductase TM1586" evidence="1">
    <location>
        <begin position="2"/>
        <end position="217"/>
    </location>
</feature>
<name>A0A7W9SFL9_9FIRM</name>
<comment type="caution">
    <text evidence="2">The sequence shown here is derived from an EMBL/GenBank/DDBJ whole genome shotgun (WGS) entry which is preliminary data.</text>
</comment>
<organism evidence="2 3">
    <name type="scientific">Oribacterium sinus</name>
    <dbReference type="NCBI Taxonomy" id="237576"/>
    <lineage>
        <taxon>Bacteria</taxon>
        <taxon>Bacillati</taxon>
        <taxon>Bacillota</taxon>
        <taxon>Clostridia</taxon>
        <taxon>Lachnospirales</taxon>
        <taxon>Lachnospiraceae</taxon>
        <taxon>Oribacterium</taxon>
    </lineage>
</organism>
<dbReference type="Pfam" id="PF14512">
    <property type="entry name" value="TM1586_NiRdase"/>
    <property type="match status" value="1"/>
</dbReference>
<gene>
    <name evidence="2" type="ORF">HNQ46_000443</name>
</gene>
<proteinExistence type="predicted"/>
<dbReference type="EMBL" id="JACHHH010000002">
    <property type="protein sequence ID" value="MBB6040480.1"/>
    <property type="molecule type" value="Genomic_DNA"/>
</dbReference>
<dbReference type="Gene3D" id="3.40.109.30">
    <property type="entry name" value="putative nitroreductase (tm1586), domain 2"/>
    <property type="match status" value="1"/>
</dbReference>
<dbReference type="SUPFAM" id="SSF55469">
    <property type="entry name" value="FMN-dependent nitroreductase-like"/>
    <property type="match status" value="1"/>
</dbReference>
<sequence length="239" mass="26937">MTDAILHRKSHRIFTPAPLSEEEMAAIQNKISEINLETGLTIEFEEDGSRAFQDFRKSYGLFKNVRSLILLKGNAGLAHFREKIGFYGEELVLFVEELGIGSCWVGGTFDRESFCYPEDEHIQAVIALGHSGEEGIGRKLIGSLFPMKKKPWHERISGQDSYPHWIQEGMEAVALAPSALNKQKPKFFYEHGELRASVPDNYDMDMVDLGIAKYHFLKGVGEGTFPFGNGAKYQKEENS</sequence>
<dbReference type="RefSeq" id="WP_183682422.1">
    <property type="nucleotide sequence ID" value="NZ_JACHHH010000002.1"/>
</dbReference>
<dbReference type="Gene3D" id="3.40.109.10">
    <property type="entry name" value="NADH Oxidase"/>
    <property type="match status" value="1"/>
</dbReference>